<dbReference type="RefSeq" id="WP_342846752.1">
    <property type="nucleotide sequence ID" value="NZ_JBBMQO010000002.1"/>
</dbReference>
<feature type="region of interest" description="Disordered" evidence="1">
    <location>
        <begin position="21"/>
        <end position="73"/>
    </location>
</feature>
<reference evidence="3 4" key="1">
    <citation type="submission" date="2024-03" db="EMBL/GenBank/DDBJ databases">
        <title>Community enrichment and isolation of bacterial strains for fucoidan degradation.</title>
        <authorList>
            <person name="Sichert A."/>
        </authorList>
    </citation>
    <scope>NUCLEOTIDE SEQUENCE [LARGE SCALE GENOMIC DNA]</scope>
    <source>
        <strain evidence="3 4">AS62</strain>
    </source>
</reference>
<evidence type="ECO:0000256" key="2">
    <source>
        <dbReference type="SAM" id="SignalP"/>
    </source>
</evidence>
<dbReference type="PROSITE" id="PS51257">
    <property type="entry name" value="PROKAR_LIPOPROTEIN"/>
    <property type="match status" value="1"/>
</dbReference>
<evidence type="ECO:0000256" key="1">
    <source>
        <dbReference type="SAM" id="MobiDB-lite"/>
    </source>
</evidence>
<accession>A0ABU9T402</accession>
<feature type="compositionally biased region" description="Low complexity" evidence="1">
    <location>
        <begin position="57"/>
        <end position="73"/>
    </location>
</feature>
<feature type="signal peptide" evidence="2">
    <location>
        <begin position="1"/>
        <end position="18"/>
    </location>
</feature>
<comment type="caution">
    <text evidence="3">The sequence shown here is derived from an EMBL/GenBank/DDBJ whole genome shotgun (WGS) entry which is preliminary data.</text>
</comment>
<protein>
    <recommendedName>
        <fullName evidence="5">Lipoprotein</fullName>
    </recommendedName>
</protein>
<dbReference type="EMBL" id="JBBMQO010000002">
    <property type="protein sequence ID" value="MEM5500504.1"/>
    <property type="molecule type" value="Genomic_DNA"/>
</dbReference>
<feature type="compositionally biased region" description="Polar residues" evidence="1">
    <location>
        <begin position="26"/>
        <end position="51"/>
    </location>
</feature>
<keyword evidence="2" id="KW-0732">Signal</keyword>
<proteinExistence type="predicted"/>
<evidence type="ECO:0000313" key="4">
    <source>
        <dbReference type="Proteomes" id="UP001477870"/>
    </source>
</evidence>
<dbReference type="Proteomes" id="UP001477870">
    <property type="component" value="Unassembled WGS sequence"/>
</dbReference>
<sequence>MKRLLPTMAAAAAMLAVAACSEDGDTQTGADTTNPTIEQESTGAIDNNTADDIQMKPAPDAEVAPVEPSTTLQ</sequence>
<keyword evidence="4" id="KW-1185">Reference proteome</keyword>
<gene>
    <name evidence="3" type="ORF">WNY59_02770</name>
</gene>
<evidence type="ECO:0000313" key="3">
    <source>
        <dbReference type="EMBL" id="MEM5500504.1"/>
    </source>
</evidence>
<feature type="chain" id="PRO_5046042175" description="Lipoprotein" evidence="2">
    <location>
        <begin position="19"/>
        <end position="73"/>
    </location>
</feature>
<organism evidence="3 4">
    <name type="scientific">Ahrensia kielensis</name>
    <dbReference type="NCBI Taxonomy" id="76980"/>
    <lineage>
        <taxon>Bacteria</taxon>
        <taxon>Pseudomonadati</taxon>
        <taxon>Pseudomonadota</taxon>
        <taxon>Alphaproteobacteria</taxon>
        <taxon>Hyphomicrobiales</taxon>
        <taxon>Ahrensiaceae</taxon>
        <taxon>Ahrensia</taxon>
    </lineage>
</organism>
<name>A0ABU9T402_9HYPH</name>
<evidence type="ECO:0008006" key="5">
    <source>
        <dbReference type="Google" id="ProtNLM"/>
    </source>
</evidence>